<feature type="transmembrane region" description="Helical" evidence="1">
    <location>
        <begin position="252"/>
        <end position="270"/>
    </location>
</feature>
<feature type="transmembrane region" description="Helical" evidence="1">
    <location>
        <begin position="352"/>
        <end position="375"/>
    </location>
</feature>
<feature type="transmembrane region" description="Helical" evidence="1">
    <location>
        <begin position="498"/>
        <end position="518"/>
    </location>
</feature>
<dbReference type="EMBL" id="CATQJL010000326">
    <property type="protein sequence ID" value="CAJ0610183.1"/>
    <property type="molecule type" value="Genomic_DNA"/>
</dbReference>
<feature type="transmembrane region" description="Helical" evidence="1">
    <location>
        <begin position="381"/>
        <end position="400"/>
    </location>
</feature>
<reference evidence="2" key="1">
    <citation type="submission" date="2023-07" db="EMBL/GenBank/DDBJ databases">
        <authorList>
            <consortium name="CYATHOMIX"/>
        </authorList>
    </citation>
    <scope>NUCLEOTIDE SEQUENCE</scope>
    <source>
        <strain evidence="2">N/A</strain>
    </source>
</reference>
<comment type="caution">
    <text evidence="2">The sequence shown here is derived from an EMBL/GenBank/DDBJ whole genome shotgun (WGS) entry which is preliminary data.</text>
</comment>
<feature type="transmembrane region" description="Helical" evidence="1">
    <location>
        <begin position="130"/>
        <end position="154"/>
    </location>
</feature>
<dbReference type="AlphaFoldDB" id="A0AA36HGH6"/>
<evidence type="ECO:0000313" key="3">
    <source>
        <dbReference type="Proteomes" id="UP001176961"/>
    </source>
</evidence>
<dbReference type="Proteomes" id="UP001176961">
    <property type="component" value="Unassembled WGS sequence"/>
</dbReference>
<keyword evidence="1" id="KW-0812">Transmembrane</keyword>
<evidence type="ECO:0000256" key="1">
    <source>
        <dbReference type="SAM" id="Phobius"/>
    </source>
</evidence>
<feature type="transmembrane region" description="Helical" evidence="1">
    <location>
        <begin position="454"/>
        <end position="478"/>
    </location>
</feature>
<feature type="transmembrane region" description="Helical" evidence="1">
    <location>
        <begin position="217"/>
        <end position="240"/>
    </location>
</feature>
<feature type="transmembrane region" description="Helical" evidence="1">
    <location>
        <begin position="302"/>
        <end position="332"/>
    </location>
</feature>
<feature type="transmembrane region" description="Helical" evidence="1">
    <location>
        <begin position="48"/>
        <end position="65"/>
    </location>
</feature>
<feature type="transmembrane region" description="Helical" evidence="1">
    <location>
        <begin position="77"/>
        <end position="99"/>
    </location>
</feature>
<gene>
    <name evidence="2" type="ORF">CYNAS_LOCUS22166</name>
</gene>
<keyword evidence="1" id="KW-0472">Membrane</keyword>
<organism evidence="2 3">
    <name type="scientific">Cylicocyclus nassatus</name>
    <name type="common">Nematode worm</name>
    <dbReference type="NCBI Taxonomy" id="53992"/>
    <lineage>
        <taxon>Eukaryota</taxon>
        <taxon>Metazoa</taxon>
        <taxon>Ecdysozoa</taxon>
        <taxon>Nematoda</taxon>
        <taxon>Chromadorea</taxon>
        <taxon>Rhabditida</taxon>
        <taxon>Rhabditina</taxon>
        <taxon>Rhabditomorpha</taxon>
        <taxon>Strongyloidea</taxon>
        <taxon>Strongylidae</taxon>
        <taxon>Cylicocyclus</taxon>
    </lineage>
</organism>
<evidence type="ECO:0000313" key="2">
    <source>
        <dbReference type="EMBL" id="CAJ0610183.1"/>
    </source>
</evidence>
<feature type="transmembrane region" description="Helical" evidence="1">
    <location>
        <begin position="607"/>
        <end position="635"/>
    </location>
</feature>
<feature type="transmembrane region" description="Helical" evidence="1">
    <location>
        <begin position="7"/>
        <end position="28"/>
    </location>
</feature>
<name>A0AA36HGH6_CYLNA</name>
<accession>A0AA36HGH6</accession>
<keyword evidence="1" id="KW-1133">Transmembrane helix</keyword>
<proteinExistence type="predicted"/>
<feature type="transmembrane region" description="Helical" evidence="1">
    <location>
        <begin position="538"/>
        <end position="557"/>
    </location>
</feature>
<feature type="transmembrane region" description="Helical" evidence="1">
    <location>
        <begin position="564"/>
        <end position="587"/>
    </location>
</feature>
<sequence length="760" mass="83898">MSARTAYVCQIQGCNIVLVILGLAAAGLAGSQFSNVRIYNYRNIDLRLLNWIHALTGAVGIYAVATNHGAVAAKTLYCISFVIGFATAVFYGFTTYRIVEDHNALTQFETSTPAFTTGLPYGNDYFPERIVISALMIADGALAALAALICIFLIKKLVTLSVPIYPVQLSDRPRSSTQTSHKALGSIALIKFFLGLGTLGLAAFVEYEHEKVSGADKYIKIALEHIAAMLVVMSSIMDFLASRGRRTEQINLLVSLALAIVAAVWCIKTVDHNMMPFYKNDLKYFYQERAQGVMSLTSDRRIIVIAHGVLIGCFGILFFLCALSSVIVGAYLRMEYLTSLRIDKGTAIQNRLLSLLHLLWGAALFALCVLGLIDVQWRGEFLGADLLWTSILFITTGLLSSNSYRTLVNTRLAMNVVCLGIAVEKMCASINLIYQFSSYEIYVLGDNRTFIGQIVLISVQTFVYAAEALTALASSFIFGREVNREQTFTNHISSEFPVLLSVGTLFYAVVITGCYVVFELGKWRYNEVPIDVPFFRLGNGPLALAAVIIQLCCICYPRLITVSVILQIIVAALALFTLSPAMTNVYFMQEKINTAGMLGATSQQRTIYDVALILAAGAALACVLATLCGVLYSLLKSRSPYLLHYHSTSPDSTVVAPLGDESYPIGTSRSSHRIDTVSGRSPIPVQQMEEQTVYWSARENPFYYHTSKRFYGQPYQVESGFYGYTLSNAEREPPRMYQSSSSQTQLAHVFTDSYRPYVRV</sequence>
<feature type="transmembrane region" description="Helical" evidence="1">
    <location>
        <begin position="183"/>
        <end position="205"/>
    </location>
</feature>
<keyword evidence="3" id="KW-1185">Reference proteome</keyword>
<protein>
    <submittedName>
        <fullName evidence="2">Uncharacterized protein</fullName>
    </submittedName>
</protein>